<organism evidence="2 3">
    <name type="scientific">Dactylonectria macrodidyma</name>
    <dbReference type="NCBI Taxonomy" id="307937"/>
    <lineage>
        <taxon>Eukaryota</taxon>
        <taxon>Fungi</taxon>
        <taxon>Dikarya</taxon>
        <taxon>Ascomycota</taxon>
        <taxon>Pezizomycotina</taxon>
        <taxon>Sordariomycetes</taxon>
        <taxon>Hypocreomycetidae</taxon>
        <taxon>Hypocreales</taxon>
        <taxon>Nectriaceae</taxon>
        <taxon>Dactylonectria</taxon>
    </lineage>
</organism>
<evidence type="ECO:0000313" key="3">
    <source>
        <dbReference type="Proteomes" id="UP000738349"/>
    </source>
</evidence>
<feature type="non-terminal residue" evidence="2">
    <location>
        <position position="308"/>
    </location>
</feature>
<dbReference type="PANTHER" id="PTHR46791">
    <property type="entry name" value="EXPRESSED PROTEIN"/>
    <property type="match status" value="1"/>
</dbReference>
<dbReference type="EMBL" id="JAGMUV010000051">
    <property type="protein sequence ID" value="KAH7109535.1"/>
    <property type="molecule type" value="Genomic_DNA"/>
</dbReference>
<dbReference type="OrthoDB" id="5392716at2759"/>
<dbReference type="PANTHER" id="PTHR46791:SF5">
    <property type="entry name" value="CLR5 DOMAIN-CONTAINING PROTEIN-RELATED"/>
    <property type="match status" value="1"/>
</dbReference>
<protein>
    <recommendedName>
        <fullName evidence="1">Integrase core domain-containing protein</fullName>
    </recommendedName>
</protein>
<gene>
    <name evidence="2" type="ORF">EDB81DRAFT_833653</name>
</gene>
<proteinExistence type="predicted"/>
<accession>A0A9P9I7K3</accession>
<comment type="caution">
    <text evidence="2">The sequence shown here is derived from an EMBL/GenBank/DDBJ whole genome shotgun (WGS) entry which is preliminary data.</text>
</comment>
<sequence length="308" mass="36623">MPRPRIDLTPLRQDITILIDEDSTISNIILSLSTNYNIQVSRAVLYRFLQKWELLRQRRTVDTEPLRERIKSMFFDECLKDAIILRRLQDEGFSLSLTGLCKIRRELGLFRRQDNNQLQIAQELARTFFHDESQVSTVIQNYDRRDALYNVYRDFAPESITDRWGKARFQRREFIVPGPDWVWSLDGYDKLKQWGFEIYAGIDGYARYITWFYCGYSAATSWNVALQYLSVLRQRGMMPRAIRSDHGGETALMCGLHYFLSGNRKKRLGTELVPIEFKDCWFFGRSIHNTRIESWWHRLYQARGGSWR</sequence>
<evidence type="ECO:0000313" key="2">
    <source>
        <dbReference type="EMBL" id="KAH7109535.1"/>
    </source>
</evidence>
<keyword evidence="3" id="KW-1185">Reference proteome</keyword>
<reference evidence="2" key="1">
    <citation type="journal article" date="2021" name="Nat. Commun.">
        <title>Genetic determinants of endophytism in the Arabidopsis root mycobiome.</title>
        <authorList>
            <person name="Mesny F."/>
            <person name="Miyauchi S."/>
            <person name="Thiergart T."/>
            <person name="Pickel B."/>
            <person name="Atanasova L."/>
            <person name="Karlsson M."/>
            <person name="Huettel B."/>
            <person name="Barry K.W."/>
            <person name="Haridas S."/>
            <person name="Chen C."/>
            <person name="Bauer D."/>
            <person name="Andreopoulos W."/>
            <person name="Pangilinan J."/>
            <person name="LaButti K."/>
            <person name="Riley R."/>
            <person name="Lipzen A."/>
            <person name="Clum A."/>
            <person name="Drula E."/>
            <person name="Henrissat B."/>
            <person name="Kohler A."/>
            <person name="Grigoriev I.V."/>
            <person name="Martin F.M."/>
            <person name="Hacquard S."/>
        </authorList>
    </citation>
    <scope>NUCLEOTIDE SEQUENCE</scope>
    <source>
        <strain evidence="2">MPI-CAGE-AT-0147</strain>
    </source>
</reference>
<feature type="domain" description="Integrase core" evidence="1">
    <location>
        <begin position="174"/>
        <end position="301"/>
    </location>
</feature>
<dbReference type="Proteomes" id="UP000738349">
    <property type="component" value="Unassembled WGS sequence"/>
</dbReference>
<dbReference type="InterPro" id="IPR058913">
    <property type="entry name" value="Integrase_dom_put"/>
</dbReference>
<dbReference type="AlphaFoldDB" id="A0A9P9I7K3"/>
<name>A0A9P9I7K3_9HYPO</name>
<evidence type="ECO:0000259" key="1">
    <source>
        <dbReference type="Pfam" id="PF24764"/>
    </source>
</evidence>
<dbReference type="Pfam" id="PF24764">
    <property type="entry name" value="rva_4"/>
    <property type="match status" value="1"/>
</dbReference>